<dbReference type="AlphaFoldDB" id="A0A1C8FJ21"/>
<organism evidence="1">
    <name type="scientific">Pseudomonas mosselii</name>
    <dbReference type="NCBI Taxonomy" id="78327"/>
    <lineage>
        <taxon>Bacteria</taxon>
        <taxon>Pseudomonadati</taxon>
        <taxon>Pseudomonadota</taxon>
        <taxon>Gammaproteobacteria</taxon>
        <taxon>Pseudomonadales</taxon>
        <taxon>Pseudomonadaceae</taxon>
        <taxon>Pseudomonas</taxon>
    </lineage>
</organism>
<protein>
    <submittedName>
        <fullName evidence="1">IPD072Fa</fullName>
    </submittedName>
</protein>
<accession>A0A1C8FJ21</accession>
<evidence type="ECO:0000313" key="1">
    <source>
        <dbReference type="EMBL" id="AMN88680.1"/>
    </source>
</evidence>
<dbReference type="EMBL" id="KT795299">
    <property type="protein sequence ID" value="AMN88680.1"/>
    <property type="molecule type" value="Genomic_DNA"/>
</dbReference>
<reference evidence="1" key="1">
    <citation type="journal article" date="2016" name="Science">
        <title>A selective insecticidal protein from Pseudomonas for controlling corn rootworms.</title>
        <authorList>
            <person name="Schellenberger U."/>
            <person name="Oral J."/>
            <person name="Rosen B.A."/>
            <person name="Wei J.-Z."/>
            <person name="Zhu G."/>
            <person name="Xie W."/>
            <person name="McDonald M.J."/>
            <person name="Cerf D.C."/>
            <person name="Diehn S.H."/>
            <person name="Crane V.C."/>
            <person name="Sandahl G.A."/>
            <person name="Zhao J.-Z."/>
            <person name="Nowatzki T.M."/>
            <person name="Sethi A."/>
            <person name="Liu L."/>
            <person name="Pan Z."/>
            <person name="Wang Y."/>
            <person name="Lu A.L."/>
            <person name="Wu G."/>
            <person name="Liu L."/>
        </authorList>
    </citation>
    <scope>NUCLEOTIDE SEQUENCE</scope>
    <source>
        <strain evidence="1">DuPont Pioneer:SS62E1</strain>
    </source>
</reference>
<proteinExistence type="predicted"/>
<sequence>MKLTITNGASTSIDIAVSAWRNDGNDSYYSIAQGESDTWDRSDARGYLMAVKMKSQVKTYYISQTSKIVVEDNIVKDHGQTLNPLYAVNNM</sequence>
<name>A0A1C8FJ21_9PSED</name>